<accession>A0A0S4KM15</accession>
<keyword evidence="2" id="KW-1185">Reference proteome</keyword>
<proteinExistence type="predicted"/>
<gene>
    <name evidence="1" type="ORF">BSAL_48795</name>
</gene>
<dbReference type="VEuPathDB" id="TriTrypDB:BSAL_48795"/>
<dbReference type="Proteomes" id="UP000051952">
    <property type="component" value="Unassembled WGS sequence"/>
</dbReference>
<name>A0A0S4KM15_BODSA</name>
<dbReference type="AlphaFoldDB" id="A0A0S4KM15"/>
<sequence length="149" mass="17207">MAFDLLDSVTAAAAEVGGSKENTLHPSPVERCHPLLRVLRMMLVEAHRYHTQSTMLAQPFQRYHAGSIKALFRQLDYFWEEFDADPSEKYEFLRSRLSLVYLWHADNSHSLSRCMMNPPAHLPGVFRQHRQRVLAELPPGELFVHHSSP</sequence>
<evidence type="ECO:0000313" key="2">
    <source>
        <dbReference type="Proteomes" id="UP000051952"/>
    </source>
</evidence>
<organism evidence="1 2">
    <name type="scientific">Bodo saltans</name>
    <name type="common">Flagellated protozoan</name>
    <dbReference type="NCBI Taxonomy" id="75058"/>
    <lineage>
        <taxon>Eukaryota</taxon>
        <taxon>Discoba</taxon>
        <taxon>Euglenozoa</taxon>
        <taxon>Kinetoplastea</taxon>
        <taxon>Metakinetoplastina</taxon>
        <taxon>Eubodonida</taxon>
        <taxon>Bodonidae</taxon>
        <taxon>Bodo</taxon>
    </lineage>
</organism>
<dbReference type="EMBL" id="CYKH01002252">
    <property type="protein sequence ID" value="CUI15635.1"/>
    <property type="molecule type" value="Genomic_DNA"/>
</dbReference>
<reference evidence="2" key="1">
    <citation type="submission" date="2015-09" db="EMBL/GenBank/DDBJ databases">
        <authorList>
            <consortium name="Pathogen Informatics"/>
        </authorList>
    </citation>
    <scope>NUCLEOTIDE SEQUENCE [LARGE SCALE GENOMIC DNA]</scope>
    <source>
        <strain evidence="2">Lake Konstanz</strain>
    </source>
</reference>
<protein>
    <submittedName>
        <fullName evidence="1">Uncharacterized protein</fullName>
    </submittedName>
</protein>
<evidence type="ECO:0000313" key="1">
    <source>
        <dbReference type="EMBL" id="CUI15635.1"/>
    </source>
</evidence>